<dbReference type="InterPro" id="IPR032710">
    <property type="entry name" value="NTF2-like_dom_sf"/>
</dbReference>
<evidence type="ECO:0000259" key="2">
    <source>
        <dbReference type="Pfam" id="PF04542"/>
    </source>
</evidence>
<feature type="domain" description="RNA polymerase sigma-70 region 2" evidence="2">
    <location>
        <begin position="5"/>
        <end position="68"/>
    </location>
</feature>
<dbReference type="GO" id="GO:0003677">
    <property type="term" value="F:DNA binding"/>
    <property type="evidence" value="ECO:0007669"/>
    <property type="project" value="InterPro"/>
</dbReference>
<dbReference type="GO" id="GO:0000428">
    <property type="term" value="C:DNA-directed RNA polymerase complex"/>
    <property type="evidence" value="ECO:0007669"/>
    <property type="project" value="UniProtKB-KW"/>
</dbReference>
<evidence type="ECO:0000313" key="4">
    <source>
        <dbReference type="EMBL" id="GIP16064.1"/>
    </source>
</evidence>
<dbReference type="Proteomes" id="UP000683139">
    <property type="component" value="Unassembled WGS sequence"/>
</dbReference>
<dbReference type="SUPFAM" id="SSF88946">
    <property type="entry name" value="Sigma2 domain of RNA polymerase sigma factors"/>
    <property type="match status" value="1"/>
</dbReference>
<dbReference type="Pfam" id="PF04542">
    <property type="entry name" value="Sigma70_r2"/>
    <property type="match status" value="1"/>
</dbReference>
<name>A0A919YPT5_9BACL</name>
<dbReference type="PANTHER" id="PTHR30173:SF43">
    <property type="entry name" value="ECF RNA POLYMERASE SIGMA FACTOR SIGI-RELATED"/>
    <property type="match status" value="1"/>
</dbReference>
<comment type="caution">
    <text evidence="4">The sequence shown here is derived from an EMBL/GenBank/DDBJ whole genome shotgun (WGS) entry which is preliminary data.</text>
</comment>
<dbReference type="RefSeq" id="WP_213514306.1">
    <property type="nucleotide sequence ID" value="NZ_BOSE01000002.1"/>
</dbReference>
<dbReference type="AlphaFoldDB" id="A0A919YPT5"/>
<feature type="domain" description="RNA polymerase sigma factor 70 region 4 type 2" evidence="3">
    <location>
        <begin position="106"/>
        <end position="152"/>
    </location>
</feature>
<sequence>MEEQFESHRDHLLAVAYRMLGSWTEAEDSVQEAWLRLHRSDQSQIENLGGWLTTVVSRICLDMLRSRKARREEFMDEPLPMDIEDRSTPEQETLMADSVGGALLIVLEKLNPSERIVFVLHDIFAIPFNELASIVGKSEPATRKLASRARQKVRGQERLAQDDLLRQQKLVDAFLAAAYEGDFEALVEALDPEVVLRDDRETGTITETRGAIALAKRVVGRAKPAQVALVNGSIGAVAAPGGKLHYVVQFTISGGKIAEVDLISSASRLEQLDITLPFHF</sequence>
<dbReference type="GO" id="GO:0016987">
    <property type="term" value="F:sigma factor activity"/>
    <property type="evidence" value="ECO:0007669"/>
    <property type="project" value="InterPro"/>
</dbReference>
<dbReference type="Gene3D" id="3.10.450.50">
    <property type="match status" value="1"/>
</dbReference>
<dbReference type="EMBL" id="BOSE01000002">
    <property type="protein sequence ID" value="GIP16064.1"/>
    <property type="molecule type" value="Genomic_DNA"/>
</dbReference>
<evidence type="ECO:0000313" key="5">
    <source>
        <dbReference type="Proteomes" id="UP000683139"/>
    </source>
</evidence>
<accession>A0A919YPT5</accession>
<proteinExistence type="predicted"/>
<protein>
    <submittedName>
        <fullName evidence="4">DNA-directed RNA polymerase sigma-70 factor</fullName>
    </submittedName>
</protein>
<dbReference type="NCBIfam" id="TIGR02937">
    <property type="entry name" value="sigma70-ECF"/>
    <property type="match status" value="1"/>
</dbReference>
<dbReference type="SUPFAM" id="SSF54427">
    <property type="entry name" value="NTF2-like"/>
    <property type="match status" value="1"/>
</dbReference>
<gene>
    <name evidence="4" type="primary">rpoE_2</name>
    <name evidence="4" type="ORF">J40TS1_17060</name>
</gene>
<reference evidence="4" key="1">
    <citation type="submission" date="2021-03" db="EMBL/GenBank/DDBJ databases">
        <title>Antimicrobial resistance genes in bacteria isolated from Japanese honey, and their potential for conferring macrolide and lincosamide resistance in the American foulbrood pathogen Paenibacillus larvae.</title>
        <authorList>
            <person name="Okamoto M."/>
            <person name="Kumagai M."/>
            <person name="Kanamori H."/>
            <person name="Takamatsu D."/>
        </authorList>
    </citation>
    <scope>NUCLEOTIDE SEQUENCE</scope>
    <source>
        <strain evidence="4">J40TS1</strain>
    </source>
</reference>
<organism evidence="4 5">
    <name type="scientific">Paenibacillus montaniterrae</name>
    <dbReference type="NCBI Taxonomy" id="429341"/>
    <lineage>
        <taxon>Bacteria</taxon>
        <taxon>Bacillati</taxon>
        <taxon>Bacillota</taxon>
        <taxon>Bacilli</taxon>
        <taxon>Bacillales</taxon>
        <taxon>Paenibacillaceae</taxon>
        <taxon>Paenibacillus</taxon>
    </lineage>
</organism>
<keyword evidence="4" id="KW-0804">Transcription</keyword>
<dbReference type="GO" id="GO:0006352">
    <property type="term" value="P:DNA-templated transcription initiation"/>
    <property type="evidence" value="ECO:0007669"/>
    <property type="project" value="InterPro"/>
</dbReference>
<dbReference type="InterPro" id="IPR007627">
    <property type="entry name" value="RNA_pol_sigma70_r2"/>
</dbReference>
<comment type="subunit">
    <text evidence="1">Interacts transiently with the RNA polymerase catalytic core formed by RpoA, RpoB, RpoC and RpoZ (2 alpha, 1 beta, 1 beta' and 1 omega subunit) to form the RNA polymerase holoenzyme that can initiate transcription.</text>
</comment>
<dbReference type="PANTHER" id="PTHR30173">
    <property type="entry name" value="SIGMA 19 FACTOR"/>
    <property type="match status" value="1"/>
</dbReference>
<dbReference type="InterPro" id="IPR014284">
    <property type="entry name" value="RNA_pol_sigma-70_dom"/>
</dbReference>
<evidence type="ECO:0000256" key="1">
    <source>
        <dbReference type="ARBA" id="ARBA00011344"/>
    </source>
</evidence>
<dbReference type="Gene3D" id="1.10.10.10">
    <property type="entry name" value="Winged helix-like DNA-binding domain superfamily/Winged helix DNA-binding domain"/>
    <property type="match status" value="1"/>
</dbReference>
<dbReference type="InterPro" id="IPR013325">
    <property type="entry name" value="RNA_pol_sigma_r2"/>
</dbReference>
<dbReference type="InterPro" id="IPR052704">
    <property type="entry name" value="ECF_Sigma-70_Domain"/>
</dbReference>
<dbReference type="Gene3D" id="1.10.1740.10">
    <property type="match status" value="1"/>
</dbReference>
<evidence type="ECO:0000259" key="3">
    <source>
        <dbReference type="Pfam" id="PF08281"/>
    </source>
</evidence>
<keyword evidence="5" id="KW-1185">Reference proteome</keyword>
<dbReference type="InterPro" id="IPR036388">
    <property type="entry name" value="WH-like_DNA-bd_sf"/>
</dbReference>
<dbReference type="InterPro" id="IPR013249">
    <property type="entry name" value="RNA_pol_sigma70_r4_t2"/>
</dbReference>
<dbReference type="InterPro" id="IPR013324">
    <property type="entry name" value="RNA_pol_sigma_r3/r4-like"/>
</dbReference>
<dbReference type="Pfam" id="PF08281">
    <property type="entry name" value="Sigma70_r4_2"/>
    <property type="match status" value="1"/>
</dbReference>
<dbReference type="SUPFAM" id="SSF88659">
    <property type="entry name" value="Sigma3 and sigma4 domains of RNA polymerase sigma factors"/>
    <property type="match status" value="1"/>
</dbReference>
<keyword evidence="4" id="KW-0240">DNA-directed RNA polymerase</keyword>